<dbReference type="Proteomes" id="UP000001935">
    <property type="component" value="Chromosome"/>
</dbReference>
<feature type="transmembrane region" description="Helical" evidence="1">
    <location>
        <begin position="90"/>
        <end position="112"/>
    </location>
</feature>
<keyword evidence="1" id="KW-0472">Membrane</keyword>
<evidence type="ECO:0000313" key="3">
    <source>
        <dbReference type="Proteomes" id="UP000001935"/>
    </source>
</evidence>
<keyword evidence="1" id="KW-0812">Transmembrane</keyword>
<dbReference type="EMBL" id="CP000251">
    <property type="protein sequence ID" value="ABC79943.1"/>
    <property type="molecule type" value="Genomic_DNA"/>
</dbReference>
<dbReference type="RefSeq" id="WP_011419226.1">
    <property type="nucleotide sequence ID" value="NC_007760.1"/>
</dbReference>
<feature type="transmembrane region" description="Helical" evidence="1">
    <location>
        <begin position="165"/>
        <end position="187"/>
    </location>
</feature>
<dbReference type="eggNOG" id="COG5650">
    <property type="taxonomic scope" value="Bacteria"/>
</dbReference>
<dbReference type="AlphaFoldDB" id="Q2IMB3"/>
<evidence type="ECO:0000313" key="2">
    <source>
        <dbReference type="EMBL" id="ABC79943.1"/>
    </source>
</evidence>
<organism evidence="2 3">
    <name type="scientific">Anaeromyxobacter dehalogenans (strain 2CP-C)</name>
    <dbReference type="NCBI Taxonomy" id="290397"/>
    <lineage>
        <taxon>Bacteria</taxon>
        <taxon>Pseudomonadati</taxon>
        <taxon>Myxococcota</taxon>
        <taxon>Myxococcia</taxon>
        <taxon>Myxococcales</taxon>
        <taxon>Cystobacterineae</taxon>
        <taxon>Anaeromyxobacteraceae</taxon>
        <taxon>Anaeromyxobacter</taxon>
    </lineage>
</organism>
<accession>Q2IMB3</accession>
<evidence type="ECO:0000256" key="1">
    <source>
        <dbReference type="SAM" id="Phobius"/>
    </source>
</evidence>
<name>Q2IMB3_ANADE</name>
<feature type="transmembrane region" description="Helical" evidence="1">
    <location>
        <begin position="133"/>
        <end position="153"/>
    </location>
</feature>
<reference evidence="2 3" key="1">
    <citation type="submission" date="2006-01" db="EMBL/GenBank/DDBJ databases">
        <title>Complete sequence of Anaeromyxobacter dehalogenans 2CP-C.</title>
        <authorList>
            <consortium name="US DOE Joint Genome Institute"/>
            <person name="Copeland A."/>
            <person name="Lucas S."/>
            <person name="Lapidus A."/>
            <person name="Barry K."/>
            <person name="Detter J.C."/>
            <person name="Glavina T."/>
            <person name="Hammon N."/>
            <person name="Israni S."/>
            <person name="Pitluck S."/>
            <person name="Brettin T."/>
            <person name="Bruce D."/>
            <person name="Han C."/>
            <person name="Tapia R."/>
            <person name="Gilna P."/>
            <person name="Kiss H."/>
            <person name="Schmutz J."/>
            <person name="Larimer F."/>
            <person name="Land M."/>
            <person name="Kyrpides N."/>
            <person name="Anderson I."/>
            <person name="Sanford R.A."/>
            <person name="Ritalahti K.M."/>
            <person name="Thomas H.S."/>
            <person name="Kirby J.R."/>
            <person name="Zhulin I.B."/>
            <person name="Loeffler F.E."/>
            <person name="Richardson P."/>
        </authorList>
    </citation>
    <scope>NUCLEOTIDE SEQUENCE [LARGE SCALE GENOMIC DNA]</scope>
    <source>
        <strain evidence="2 3">2CP-C</strain>
    </source>
</reference>
<feature type="transmembrane region" description="Helical" evidence="1">
    <location>
        <begin position="280"/>
        <end position="299"/>
    </location>
</feature>
<dbReference type="KEGG" id="ade:Adeh_0166"/>
<gene>
    <name evidence="2" type="ordered locus">Adeh_0166</name>
</gene>
<feature type="transmembrane region" description="Helical" evidence="1">
    <location>
        <begin position="247"/>
        <end position="268"/>
    </location>
</feature>
<dbReference type="OrthoDB" id="3348156at2"/>
<feature type="transmembrane region" description="Helical" evidence="1">
    <location>
        <begin position="305"/>
        <end position="332"/>
    </location>
</feature>
<dbReference type="STRING" id="290397.Adeh_0166"/>
<proteinExistence type="predicted"/>
<feature type="transmembrane region" description="Helical" evidence="1">
    <location>
        <begin position="194"/>
        <end position="216"/>
    </location>
</feature>
<sequence length="393" mass="41761">MTTRARLLTFGLAAAWLAIGYLNVARGASHAGAGYRFWSFQHHCYSDVIALHGDRYLGGGRPLPYLEDRIEYPVLLGIALWLPSFVPGGALVHFTVTYALLALCLFAALLALERLPGARPFWLGATPALVYYAGLNWDLLPIALLCAALLALARGRPGAGGALTALGTSAKLFPGVLAPPALLALAAEPSRAPLLRFGAGLAGALLAVNLPFALAAPEGWSWFFRFNAGRGAENSIWDALGVGRGPWLEVLSTGPMLLAVALGCAAAWRAARAGGDARRAVRLAVALALTAWIATNKIWSPQYALYGFLAGALAAAPTGLFLVLSAVSVADFHVAFEVRARRWDPWFRDHLFHPDGVVRSVLWLALAAWIARELWRCARAAPAAGTVSSPSTR</sequence>
<keyword evidence="1" id="KW-1133">Transmembrane helix</keyword>
<protein>
    <submittedName>
        <fullName evidence="2">Integral membrane protein-like protein</fullName>
    </submittedName>
</protein>
<dbReference type="HOGENOM" id="CLU_695673_0_0_7"/>